<dbReference type="InterPro" id="IPR033134">
    <property type="entry name" value="Asp/Glu_racemase_AS_2"/>
</dbReference>
<dbReference type="InterPro" id="IPR001920">
    <property type="entry name" value="Asp/Glu_race"/>
</dbReference>
<dbReference type="Pfam" id="PF01177">
    <property type="entry name" value="Asp_Glu_race"/>
    <property type="match status" value="1"/>
</dbReference>
<dbReference type="Gene3D" id="3.40.50.1860">
    <property type="match status" value="2"/>
</dbReference>
<keyword evidence="2 3" id="KW-0413">Isomerase</keyword>
<dbReference type="EC" id="5.1.1.-" evidence="3"/>
<dbReference type="PANTHER" id="PTHR21198">
    <property type="entry name" value="GLUTAMATE RACEMASE"/>
    <property type="match status" value="1"/>
</dbReference>
<evidence type="ECO:0000256" key="1">
    <source>
        <dbReference type="ARBA" id="ARBA00007847"/>
    </source>
</evidence>
<gene>
    <name evidence="3" type="ORF">GN277_12145</name>
</gene>
<evidence type="ECO:0000313" key="3">
    <source>
        <dbReference type="EMBL" id="MXP76114.1"/>
    </source>
</evidence>
<dbReference type="SUPFAM" id="SSF53681">
    <property type="entry name" value="Aspartate/glutamate racemase"/>
    <property type="match status" value="2"/>
</dbReference>
<evidence type="ECO:0000256" key="2">
    <source>
        <dbReference type="ARBA" id="ARBA00023235"/>
    </source>
</evidence>
<comment type="similarity">
    <text evidence="1">Belongs to the aspartate/glutamate racemases family.</text>
</comment>
<sequence>MTLGVIGGLGPIATAYFMELIIQMTDATKDQEHLAMIIYHSPEIADRTSYILGNSPKNPVWDMIQIGRKLADQEVTCISIPCITAHYFHKELSENVPVPIIHAIQETGIELRENHIKSAGIMATDGTIHSGIFQSQLEEIGIKTFVPTKDDQKMVMELIYQEVKAGKPVDLDKFQRVSQHLREQGAQVIILGCTELSLIKRDFPIGSGYLDTMELLAQRSILRCQGRLKKEYEHLIT</sequence>
<organism evidence="3 4">
    <name type="scientific">Sporofaciens musculi</name>
    <dbReference type="NCBI Taxonomy" id="2681861"/>
    <lineage>
        <taxon>Bacteria</taxon>
        <taxon>Bacillati</taxon>
        <taxon>Bacillota</taxon>
        <taxon>Clostridia</taxon>
        <taxon>Lachnospirales</taxon>
        <taxon>Lachnospiraceae</taxon>
        <taxon>Sporofaciens</taxon>
    </lineage>
</organism>
<dbReference type="NCBIfam" id="TIGR00035">
    <property type="entry name" value="asp_race"/>
    <property type="match status" value="1"/>
</dbReference>
<dbReference type="PANTHER" id="PTHR21198:SF7">
    <property type="entry name" value="ASPARTATE-GLUTAMATE RACEMASE FAMILY"/>
    <property type="match status" value="1"/>
</dbReference>
<dbReference type="GO" id="GO:0047661">
    <property type="term" value="F:amino-acid racemase activity"/>
    <property type="evidence" value="ECO:0007669"/>
    <property type="project" value="InterPro"/>
</dbReference>
<dbReference type="InterPro" id="IPR004380">
    <property type="entry name" value="Asp_race"/>
</dbReference>
<dbReference type="Proteomes" id="UP000460412">
    <property type="component" value="Unassembled WGS sequence"/>
</dbReference>
<accession>A0A7X3MGT0</accession>
<proteinExistence type="inferred from homology"/>
<dbReference type="PROSITE" id="PS00924">
    <property type="entry name" value="ASP_GLU_RACEMASE_2"/>
    <property type="match status" value="1"/>
</dbReference>
<dbReference type="AlphaFoldDB" id="A0A7X3MGT0"/>
<evidence type="ECO:0000313" key="4">
    <source>
        <dbReference type="Proteomes" id="UP000460412"/>
    </source>
</evidence>
<comment type="caution">
    <text evidence="3">The sequence shown here is derived from an EMBL/GenBank/DDBJ whole genome shotgun (WGS) entry which is preliminary data.</text>
</comment>
<dbReference type="InterPro" id="IPR015942">
    <property type="entry name" value="Asp/Glu/hydantoin_racemase"/>
</dbReference>
<name>A0A7X3MGT0_9FIRM</name>
<dbReference type="RefSeq" id="WP_159751284.1">
    <property type="nucleotide sequence ID" value="NZ_CATIFW010000112.1"/>
</dbReference>
<reference evidence="3 4" key="1">
    <citation type="submission" date="2019-12" db="EMBL/GenBank/DDBJ databases">
        <title>Sporaefaciens musculi gen. nov., sp. nov., a novel bacterium isolated from the caecum of an obese mouse.</title>
        <authorList>
            <person name="Rasmussen T.S."/>
            <person name="Streidl T."/>
            <person name="Hitch T.C.A."/>
            <person name="Wortmann E."/>
            <person name="Deptula P."/>
            <person name="Hansen M."/>
            <person name="Nielsen D.S."/>
            <person name="Clavel T."/>
            <person name="Vogensen F.K."/>
        </authorList>
    </citation>
    <scope>NUCLEOTIDE SEQUENCE [LARGE SCALE GENOMIC DNA]</scope>
    <source>
        <strain evidence="3 4">WCA-9-b2</strain>
    </source>
</reference>
<protein>
    <submittedName>
        <fullName evidence="3">Amino acid racemase</fullName>
        <ecNumber evidence="3">5.1.1.-</ecNumber>
    </submittedName>
</protein>
<dbReference type="EMBL" id="WUQX01000001">
    <property type="protein sequence ID" value="MXP76114.1"/>
    <property type="molecule type" value="Genomic_DNA"/>
</dbReference>
<keyword evidence="4" id="KW-1185">Reference proteome</keyword>